<comment type="caution">
    <text evidence="1">The sequence shown here is derived from an EMBL/GenBank/DDBJ whole genome shotgun (WGS) entry which is preliminary data.</text>
</comment>
<dbReference type="EMBL" id="RJKE01000001">
    <property type="protein sequence ID" value="ROO83035.1"/>
    <property type="molecule type" value="Genomic_DNA"/>
</dbReference>
<dbReference type="InterPro" id="IPR013493">
    <property type="entry name" value="CHP02677"/>
</dbReference>
<keyword evidence="2" id="KW-1185">Reference proteome</keyword>
<dbReference type="NCBIfam" id="TIGR02677">
    <property type="entry name" value="TIGR02677 family protein"/>
    <property type="match status" value="1"/>
</dbReference>
<accession>A0A3N1CPB6</accession>
<evidence type="ECO:0000313" key="1">
    <source>
        <dbReference type="EMBL" id="ROO83035.1"/>
    </source>
</evidence>
<dbReference type="Proteomes" id="UP000272400">
    <property type="component" value="Unassembled WGS sequence"/>
</dbReference>
<gene>
    <name evidence="1" type="ORF">EDD29_0523</name>
</gene>
<reference evidence="1 2" key="1">
    <citation type="submission" date="2018-11" db="EMBL/GenBank/DDBJ databases">
        <title>Sequencing the genomes of 1000 actinobacteria strains.</title>
        <authorList>
            <person name="Klenk H.-P."/>
        </authorList>
    </citation>
    <scope>NUCLEOTIDE SEQUENCE [LARGE SCALE GENOMIC DNA]</scope>
    <source>
        <strain evidence="1 2">DSM 44254</strain>
    </source>
</reference>
<organism evidence="1 2">
    <name type="scientific">Actinocorallia herbida</name>
    <dbReference type="NCBI Taxonomy" id="58109"/>
    <lineage>
        <taxon>Bacteria</taxon>
        <taxon>Bacillati</taxon>
        <taxon>Actinomycetota</taxon>
        <taxon>Actinomycetes</taxon>
        <taxon>Streptosporangiales</taxon>
        <taxon>Thermomonosporaceae</taxon>
        <taxon>Actinocorallia</taxon>
    </lineage>
</organism>
<evidence type="ECO:0000313" key="2">
    <source>
        <dbReference type="Proteomes" id="UP000272400"/>
    </source>
</evidence>
<proteinExistence type="predicted"/>
<dbReference type="Pfam" id="PF09660">
    <property type="entry name" value="DUF2397"/>
    <property type="match status" value="1"/>
</dbReference>
<sequence length="528" mass="58119">MEKGAGASVGRAILGTMNEGTGGPRGWGLDSLAVGDRLRLLQFVRRDEAGGYLWVLRGIDRLRSRHRVQVGVDEVASVLRELSEGYEEAPRLEGVLLRERLDSLAADGLLHRHDDVSRAGSLAGYRNRQSVYQFSELGYRAYTLVEELLGAQVHDVNLSRLAFSDVLEDLRALARANRSGDGRQVLRRLSRLDEAVKDMGRRSARFHVTLGEIVSMTDASPELFLRYKNALLAHMRDFMDDLDRYLPRLDQAVREVEESGVYTMLTRAAEADERPLLEAGARMADWEQRWRGLRSWFVAGTDGRSGVTELHSATRTAVSAVIALLRQLSEAGRSGVNRASELRHLASWLVRAPDEDAAHALATAAFNLSSARHLGGAYDDEERIDEGTRWWDSPGVEIALTPFRTGRPAGPGAPQPVRADTGARAELRRRQVAERAAERAAARALADDGPVGRELGEDETRVLLRLLTKALEARTVISGRLSSGTGADDIVVLRLRPAETGDIVRIPGGTLHLPGFALEIETLERTRG</sequence>
<protein>
    <submittedName>
        <fullName evidence="1">Uncharacterized protein (TIGR02677 family)</fullName>
    </submittedName>
</protein>
<name>A0A3N1CPB6_9ACTN</name>
<dbReference type="AlphaFoldDB" id="A0A3N1CPB6"/>